<dbReference type="EMBL" id="JAENHL010000007">
    <property type="protein sequence ID" value="MBK1868480.1"/>
    <property type="molecule type" value="Genomic_DNA"/>
</dbReference>
<organism evidence="1 2">
    <name type="scientific">Taklimakanibacter albus</name>
    <dbReference type="NCBI Taxonomy" id="2800327"/>
    <lineage>
        <taxon>Bacteria</taxon>
        <taxon>Pseudomonadati</taxon>
        <taxon>Pseudomonadota</taxon>
        <taxon>Alphaproteobacteria</taxon>
        <taxon>Hyphomicrobiales</taxon>
        <taxon>Aestuariivirgaceae</taxon>
        <taxon>Taklimakanibacter</taxon>
    </lineage>
</organism>
<keyword evidence="2" id="KW-1185">Reference proteome</keyword>
<proteinExistence type="predicted"/>
<dbReference type="Proteomes" id="UP000616151">
    <property type="component" value="Unassembled WGS sequence"/>
</dbReference>
<sequence>MTTIDLTAIEAFALDRTVKGMPGDLSPIALRDIGKRGWNVLREDLPLPAAVMRESAIAHNSAWMRRYLEATGADIAPHGKTTMSPQLFARQVKDGAWAITIGSVEQLQVARQFGFQRLLLANQPVGAKSQRYIVEELKRHKQFDFYCFVDSVDLVRQLSAVARDGKLDRPIQVIIEGGFAGGRTGCRTLEEALAVARAVKAATPYLSLRGVGGYEGLLRRPAPDESAKVVDGFLTFLLDIALGCDREDLFGDGEIILTAGGTVFYDLVTRHFGAAKMSRPIRVVLRCGCYITHDSASYVAHFEQLRARNGWVDDLGPGPQAALEVWAYVQSRPEPGKALLTVGRRDISFDSAMPTPLKWLRPGPGVTAADLRPIGPDHVVTGLNDQHCHLKIPDTSPLAVGDMVAFGISHPCTTFDKWQVISVVDDDYNVVSAIRTFF</sequence>
<reference evidence="1" key="1">
    <citation type="submission" date="2021-01" db="EMBL/GenBank/DDBJ databases">
        <authorList>
            <person name="Sun Q."/>
        </authorList>
    </citation>
    <scope>NUCLEOTIDE SEQUENCE</scope>
    <source>
        <strain evidence="1">YIM B02566</strain>
    </source>
</reference>
<accession>A0ACC5R793</accession>
<gene>
    <name evidence="1" type="ORF">JHL16_19150</name>
</gene>
<evidence type="ECO:0000313" key="1">
    <source>
        <dbReference type="EMBL" id="MBK1868480.1"/>
    </source>
</evidence>
<protein>
    <submittedName>
        <fullName evidence="1">Amino acid deaminase</fullName>
    </submittedName>
</protein>
<name>A0ACC5R793_9HYPH</name>
<comment type="caution">
    <text evidence="1">The sequence shown here is derived from an EMBL/GenBank/DDBJ whole genome shotgun (WGS) entry which is preliminary data.</text>
</comment>
<evidence type="ECO:0000313" key="2">
    <source>
        <dbReference type="Proteomes" id="UP000616151"/>
    </source>
</evidence>